<reference evidence="1 2" key="1">
    <citation type="submission" date="2023-07" db="EMBL/GenBank/DDBJ databases">
        <title>Sorghum-associated microbial communities from plants grown in Nebraska, USA.</title>
        <authorList>
            <person name="Schachtman D."/>
        </authorList>
    </citation>
    <scope>NUCLEOTIDE SEQUENCE [LARGE SCALE GENOMIC DNA]</scope>
    <source>
        <strain evidence="1 2">BE314</strain>
    </source>
</reference>
<organism evidence="1 2">
    <name type="scientific">Roseateles saccharophilus</name>
    <name type="common">Pseudomonas saccharophila</name>
    <dbReference type="NCBI Taxonomy" id="304"/>
    <lineage>
        <taxon>Bacteria</taxon>
        <taxon>Pseudomonadati</taxon>
        <taxon>Pseudomonadota</taxon>
        <taxon>Betaproteobacteria</taxon>
        <taxon>Burkholderiales</taxon>
        <taxon>Sphaerotilaceae</taxon>
        <taxon>Roseateles</taxon>
    </lineage>
</organism>
<protein>
    <submittedName>
        <fullName evidence="1">Peroxiredoxin</fullName>
    </submittedName>
</protein>
<keyword evidence="2" id="KW-1185">Reference proteome</keyword>
<gene>
    <name evidence="1" type="ORF">J2X20_004100</name>
</gene>
<dbReference type="RefSeq" id="WP_310268648.1">
    <property type="nucleotide sequence ID" value="NZ_JAVDXU010000003.1"/>
</dbReference>
<comment type="caution">
    <text evidence="1">The sequence shown here is derived from an EMBL/GenBank/DDBJ whole genome shotgun (WGS) entry which is preliminary data.</text>
</comment>
<dbReference type="SUPFAM" id="SSF75169">
    <property type="entry name" value="DsrEFH-like"/>
    <property type="match status" value="1"/>
</dbReference>
<dbReference type="InterPro" id="IPR003787">
    <property type="entry name" value="Sulphur_relay_DsrE/F-like"/>
</dbReference>
<name>A0ABU1YRE2_ROSSA</name>
<dbReference type="Proteomes" id="UP001180453">
    <property type="component" value="Unassembled WGS sequence"/>
</dbReference>
<evidence type="ECO:0000313" key="2">
    <source>
        <dbReference type="Proteomes" id="UP001180453"/>
    </source>
</evidence>
<dbReference type="InterPro" id="IPR027396">
    <property type="entry name" value="DsrEFH-like"/>
</dbReference>
<accession>A0ABU1YRE2</accession>
<dbReference type="Gene3D" id="3.40.1260.10">
    <property type="entry name" value="DsrEFH-like"/>
    <property type="match status" value="1"/>
</dbReference>
<proteinExistence type="predicted"/>
<dbReference type="EMBL" id="JAVDXU010000003">
    <property type="protein sequence ID" value="MDR7271432.1"/>
    <property type="molecule type" value="Genomic_DNA"/>
</dbReference>
<sequence length="126" mass="13530">MKRAGLAILLWAADPDDPVRLATPFAHAAAAAALDMQVEVYFTARAVLLLKPGVAEQLRASERFDKSIADWMQDALDHGARFFVCSDALAAQGLTQEDLIPAGRRHGGAVQYASRAAHSAWAALVF</sequence>
<evidence type="ECO:0000313" key="1">
    <source>
        <dbReference type="EMBL" id="MDR7271432.1"/>
    </source>
</evidence>
<dbReference type="Pfam" id="PF02635">
    <property type="entry name" value="DsrE"/>
    <property type="match status" value="1"/>
</dbReference>